<dbReference type="EMBL" id="JBHSAP010000015">
    <property type="protein sequence ID" value="MFC4077661.1"/>
    <property type="molecule type" value="Genomic_DNA"/>
</dbReference>
<organism evidence="2 3">
    <name type="scientific">Salinithrix halophila</name>
    <dbReference type="NCBI Taxonomy" id="1485204"/>
    <lineage>
        <taxon>Bacteria</taxon>
        <taxon>Bacillati</taxon>
        <taxon>Bacillota</taxon>
        <taxon>Bacilli</taxon>
        <taxon>Bacillales</taxon>
        <taxon>Thermoactinomycetaceae</taxon>
        <taxon>Salinithrix</taxon>
    </lineage>
</organism>
<feature type="transmembrane region" description="Helical" evidence="1">
    <location>
        <begin position="259"/>
        <end position="283"/>
    </location>
</feature>
<feature type="transmembrane region" description="Helical" evidence="1">
    <location>
        <begin position="190"/>
        <end position="210"/>
    </location>
</feature>
<evidence type="ECO:0008006" key="4">
    <source>
        <dbReference type="Google" id="ProtNLM"/>
    </source>
</evidence>
<feature type="transmembrane region" description="Helical" evidence="1">
    <location>
        <begin position="444"/>
        <end position="469"/>
    </location>
</feature>
<feature type="transmembrane region" description="Helical" evidence="1">
    <location>
        <begin position="516"/>
        <end position="538"/>
    </location>
</feature>
<reference evidence="3" key="1">
    <citation type="journal article" date="2019" name="Int. J. Syst. Evol. Microbiol.">
        <title>The Global Catalogue of Microorganisms (GCM) 10K type strain sequencing project: providing services to taxonomists for standard genome sequencing and annotation.</title>
        <authorList>
            <consortium name="The Broad Institute Genomics Platform"/>
            <consortium name="The Broad Institute Genome Sequencing Center for Infectious Disease"/>
            <person name="Wu L."/>
            <person name="Ma J."/>
        </authorList>
    </citation>
    <scope>NUCLEOTIDE SEQUENCE [LARGE SCALE GENOMIC DNA]</scope>
    <source>
        <strain evidence="3">IBRC-M 10813</strain>
    </source>
</reference>
<feature type="transmembrane region" description="Helical" evidence="1">
    <location>
        <begin position="36"/>
        <end position="59"/>
    </location>
</feature>
<evidence type="ECO:0000313" key="3">
    <source>
        <dbReference type="Proteomes" id="UP001595843"/>
    </source>
</evidence>
<accession>A0ABV8JFF1</accession>
<evidence type="ECO:0000313" key="2">
    <source>
        <dbReference type="EMBL" id="MFC4077661.1"/>
    </source>
</evidence>
<comment type="caution">
    <text evidence="2">The sequence shown here is derived from an EMBL/GenBank/DDBJ whole genome shotgun (WGS) entry which is preliminary data.</text>
</comment>
<evidence type="ECO:0000256" key="1">
    <source>
        <dbReference type="SAM" id="Phobius"/>
    </source>
</evidence>
<feature type="transmembrane region" description="Helical" evidence="1">
    <location>
        <begin position="151"/>
        <end position="178"/>
    </location>
</feature>
<feature type="transmembrane region" description="Helical" evidence="1">
    <location>
        <begin position="489"/>
        <end position="510"/>
    </location>
</feature>
<dbReference type="RefSeq" id="WP_380705467.1">
    <property type="nucleotide sequence ID" value="NZ_JBHSAP010000015.1"/>
</dbReference>
<proteinExistence type="predicted"/>
<sequence>MKQWWALLRVILRGQFALSVLRDRYIRKQERLWEPLLTLFFLLFLVPLLLVLIEIYSAVYLALDRVGQPEALLTALVVGGQLWVLFFGFIHLIGQLYFVRDAEALLPLPVTPRQVLGARLVGIWIGQVVGLLPCFLTGFLVYGVLGGEGLPYYLMLVPMLMAMPLLPLALSGAIVLVLMRVTNIRGQQSWWRVLGSMSGILVLIGFQVAANSRGDWKDPEVAGEWLTQPGGLSDMIAAWFPPSQWAVESLVSFQEGAGFGSLFVAGGILAAVIFVWLGGSLYYRGLTASGGKKQSREKNPLSRRVFRSRSLFRTMLAREWQLVMGTPVFIMDAVFPLMMFPAMVLLPSLLGGEGNGWGAAFSANVSPLVAVWAGVGVVVLMGGVNGIAFSAISREGEFFYLSKVIPVSWQIQLAAKWVVTLVFTVISALIVSAGQLWLLGAPVVTLWTLVTSILAASFVNLCGILFDLISPILDWQIPQEAMRRGFNRLWGLFLLFGGALVVLMFNVLAVRAGLSFTVIQVLWLLVLVGLNMGVWFSLKRTAGFRYQRIEG</sequence>
<feature type="transmembrane region" description="Helical" evidence="1">
    <location>
        <begin position="120"/>
        <end position="145"/>
    </location>
</feature>
<protein>
    <recommendedName>
        <fullName evidence="4">ABC-2 type transport system permease protein</fullName>
    </recommendedName>
</protein>
<dbReference type="Proteomes" id="UP001595843">
    <property type="component" value="Unassembled WGS sequence"/>
</dbReference>
<keyword evidence="1" id="KW-0812">Transmembrane</keyword>
<feature type="transmembrane region" description="Helical" evidence="1">
    <location>
        <begin position="322"/>
        <end position="349"/>
    </location>
</feature>
<keyword evidence="1" id="KW-0472">Membrane</keyword>
<keyword evidence="1" id="KW-1133">Transmembrane helix</keyword>
<feature type="transmembrane region" description="Helical" evidence="1">
    <location>
        <begin position="369"/>
        <end position="392"/>
    </location>
</feature>
<keyword evidence="3" id="KW-1185">Reference proteome</keyword>
<feature type="transmembrane region" description="Helical" evidence="1">
    <location>
        <begin position="71"/>
        <end position="99"/>
    </location>
</feature>
<feature type="transmembrane region" description="Helical" evidence="1">
    <location>
        <begin position="413"/>
        <end position="438"/>
    </location>
</feature>
<gene>
    <name evidence="2" type="ORF">ACFOUO_12715</name>
</gene>
<name>A0ABV8JFF1_9BACL</name>